<proteinExistence type="predicted"/>
<sequence>MTEPTSSRNPNTDEMNTEGLVDATPQTAMLPPQVNPAPPSAPTEHLASLSATLRDLQNKFEDMQSKYDMQVSEVTALRLRLAESRTPHLR</sequence>
<evidence type="ECO:0000313" key="2">
    <source>
        <dbReference type="EMBL" id="GIM16678.1"/>
    </source>
</evidence>
<gene>
    <name evidence="2" type="ORF">Vretimale_19284</name>
</gene>
<protein>
    <submittedName>
        <fullName evidence="2">Uncharacterized protein</fullName>
    </submittedName>
</protein>
<comment type="caution">
    <text evidence="2">The sequence shown here is derived from an EMBL/GenBank/DDBJ whole genome shotgun (WGS) entry which is preliminary data.</text>
</comment>
<name>A0A8J4H063_9CHLO</name>
<dbReference type="AlphaFoldDB" id="A0A8J4H063"/>
<evidence type="ECO:0000256" key="1">
    <source>
        <dbReference type="SAM" id="Coils"/>
    </source>
</evidence>
<dbReference type="Proteomes" id="UP000722791">
    <property type="component" value="Unassembled WGS sequence"/>
</dbReference>
<reference evidence="2" key="1">
    <citation type="journal article" date="2021" name="Proc. Natl. Acad. Sci. U.S.A.">
        <title>Three genomes in the algal genus Volvox reveal the fate of a haploid sex-determining region after a transition to homothallism.</title>
        <authorList>
            <person name="Yamamoto K."/>
            <person name="Hamaji T."/>
            <person name="Kawai-Toyooka H."/>
            <person name="Matsuzaki R."/>
            <person name="Takahashi F."/>
            <person name="Nishimura Y."/>
            <person name="Kawachi M."/>
            <person name="Noguchi H."/>
            <person name="Minakuchi Y."/>
            <person name="Umen J.G."/>
            <person name="Toyoda A."/>
            <person name="Nozaki H."/>
        </authorList>
    </citation>
    <scope>NUCLEOTIDE SEQUENCE</scope>
    <source>
        <strain evidence="2">NIES-3785</strain>
    </source>
</reference>
<feature type="coiled-coil region" evidence="1">
    <location>
        <begin position="46"/>
        <end position="73"/>
    </location>
</feature>
<dbReference type="EMBL" id="BNCQ01000083">
    <property type="protein sequence ID" value="GIM16678.1"/>
    <property type="molecule type" value="Genomic_DNA"/>
</dbReference>
<evidence type="ECO:0000313" key="3">
    <source>
        <dbReference type="Proteomes" id="UP000722791"/>
    </source>
</evidence>
<accession>A0A8J4H063</accession>
<keyword evidence="1" id="KW-0175">Coiled coil</keyword>
<organism evidence="2 3">
    <name type="scientific">Volvox reticuliferus</name>
    <dbReference type="NCBI Taxonomy" id="1737510"/>
    <lineage>
        <taxon>Eukaryota</taxon>
        <taxon>Viridiplantae</taxon>
        <taxon>Chlorophyta</taxon>
        <taxon>core chlorophytes</taxon>
        <taxon>Chlorophyceae</taxon>
        <taxon>CS clade</taxon>
        <taxon>Chlamydomonadales</taxon>
        <taxon>Volvocaceae</taxon>
        <taxon>Volvox</taxon>
    </lineage>
</organism>